<dbReference type="PANTHER" id="PTHR36529">
    <property type="entry name" value="SLL1095 PROTEIN"/>
    <property type="match status" value="1"/>
</dbReference>
<gene>
    <name evidence="1" type="ORF">FJ651_13810</name>
</gene>
<name>A0A506PE80_9FLAO</name>
<dbReference type="GO" id="GO:0016740">
    <property type="term" value="F:transferase activity"/>
    <property type="evidence" value="ECO:0007669"/>
    <property type="project" value="UniProtKB-KW"/>
</dbReference>
<evidence type="ECO:0000313" key="1">
    <source>
        <dbReference type="EMBL" id="TPV31889.1"/>
    </source>
</evidence>
<dbReference type="OrthoDB" id="9798250at2"/>
<protein>
    <submittedName>
        <fullName evidence="1">Glycosyltransferase</fullName>
    </submittedName>
</protein>
<dbReference type="SUPFAM" id="SSF53448">
    <property type="entry name" value="Nucleotide-diphospho-sugar transferases"/>
    <property type="match status" value="1"/>
</dbReference>
<organism evidence="1 2">
    <name type="scientific">Paucihalobacter ruber</name>
    <dbReference type="NCBI Taxonomy" id="2567861"/>
    <lineage>
        <taxon>Bacteria</taxon>
        <taxon>Pseudomonadati</taxon>
        <taxon>Bacteroidota</taxon>
        <taxon>Flavobacteriia</taxon>
        <taxon>Flavobacteriales</taxon>
        <taxon>Flavobacteriaceae</taxon>
        <taxon>Paucihalobacter</taxon>
    </lineage>
</organism>
<dbReference type="Proteomes" id="UP000317332">
    <property type="component" value="Unassembled WGS sequence"/>
</dbReference>
<comment type="caution">
    <text evidence="1">The sequence shown here is derived from an EMBL/GenBank/DDBJ whole genome shotgun (WGS) entry which is preliminary data.</text>
</comment>
<dbReference type="EMBL" id="VHIQ01000007">
    <property type="protein sequence ID" value="TPV31889.1"/>
    <property type="molecule type" value="Genomic_DNA"/>
</dbReference>
<dbReference type="InterPro" id="IPR029044">
    <property type="entry name" value="Nucleotide-diphossugar_trans"/>
</dbReference>
<dbReference type="PANTHER" id="PTHR36529:SF1">
    <property type="entry name" value="GLYCOSYLTRANSFERASE"/>
    <property type="match status" value="1"/>
</dbReference>
<accession>A0A506PE80</accession>
<dbReference type="Pfam" id="PF09837">
    <property type="entry name" value="DUF2064"/>
    <property type="match status" value="1"/>
</dbReference>
<dbReference type="InterPro" id="IPR018641">
    <property type="entry name" value="Trfase_1_rSAM/seldom-assoc"/>
</dbReference>
<reference evidence="1 2" key="1">
    <citation type="submission" date="2019-06" db="EMBL/GenBank/DDBJ databases">
        <title>Flavobacteriaceae Paucihalobacterium erythroidium CWB-1, complete genome.</title>
        <authorList>
            <person name="Wu S."/>
        </authorList>
    </citation>
    <scope>NUCLEOTIDE SEQUENCE [LARGE SCALE GENOMIC DNA]</scope>
    <source>
        <strain evidence="1 2">CWB-1</strain>
    </source>
</reference>
<keyword evidence="2" id="KW-1185">Reference proteome</keyword>
<dbReference type="Gene3D" id="3.90.550.10">
    <property type="entry name" value="Spore Coat Polysaccharide Biosynthesis Protein SpsA, Chain A"/>
    <property type="match status" value="1"/>
</dbReference>
<proteinExistence type="predicted"/>
<sequence length="207" mass="23847">MSKNIIIVFIRNPELGKVKTRLAATIGDEATLAVYQNLLQHTETVLSTLNNHVAVYYTNQISHNDIWNKPHYHKYLQHGDDLGQRMYNAFKEQFNLHYNKVVIVGSDLFDLKPHHITDAFKALEQNDVVIGPAQDGGYYLLGMKTLLPQVFNNKAWSSESVFENTLKDLQNHKVEILEMLNDIDTFEDLKAHAELLKLTKSSYEKLY</sequence>
<evidence type="ECO:0000313" key="2">
    <source>
        <dbReference type="Proteomes" id="UP000317332"/>
    </source>
</evidence>
<dbReference type="RefSeq" id="WP_140991128.1">
    <property type="nucleotide sequence ID" value="NZ_VHIQ01000007.1"/>
</dbReference>
<keyword evidence="1" id="KW-0808">Transferase</keyword>
<dbReference type="NCBIfam" id="TIGR04282">
    <property type="entry name" value="glyco_like_cofC"/>
    <property type="match status" value="1"/>
</dbReference>
<dbReference type="AlphaFoldDB" id="A0A506PE80"/>